<keyword evidence="2" id="KW-1185">Reference proteome</keyword>
<organism evidence="1 2">
    <name type="scientific">Streptomyces fuscichromogenes</name>
    <dbReference type="NCBI Taxonomy" id="1324013"/>
    <lineage>
        <taxon>Bacteria</taxon>
        <taxon>Bacillati</taxon>
        <taxon>Actinomycetota</taxon>
        <taxon>Actinomycetes</taxon>
        <taxon>Kitasatosporales</taxon>
        <taxon>Streptomycetaceae</taxon>
        <taxon>Streptomyces</taxon>
    </lineage>
</organism>
<accession>A0A917XCA0</accession>
<sequence length="88" mass="9519">MRRRPYRGVATAKKVKIAKVLRRSCGGREVQDVENLLPARGPRPVRGARSAGPVNSLFTGLNWENHRWAAPLGAAGPACSDSRVVLTS</sequence>
<evidence type="ECO:0000313" key="2">
    <source>
        <dbReference type="Proteomes" id="UP000653411"/>
    </source>
</evidence>
<name>A0A917XCA0_9ACTN</name>
<dbReference type="AlphaFoldDB" id="A0A917XCA0"/>
<reference evidence="1" key="1">
    <citation type="journal article" date="2014" name="Int. J. Syst. Evol. Microbiol.">
        <title>Complete genome sequence of Corynebacterium casei LMG S-19264T (=DSM 44701T), isolated from a smear-ripened cheese.</title>
        <authorList>
            <consortium name="US DOE Joint Genome Institute (JGI-PGF)"/>
            <person name="Walter F."/>
            <person name="Albersmeier A."/>
            <person name="Kalinowski J."/>
            <person name="Ruckert C."/>
        </authorList>
    </citation>
    <scope>NUCLEOTIDE SEQUENCE</scope>
    <source>
        <strain evidence="1">CGMCC 4.7110</strain>
    </source>
</reference>
<evidence type="ECO:0000313" key="1">
    <source>
        <dbReference type="EMBL" id="GGN07531.1"/>
    </source>
</evidence>
<dbReference type="EMBL" id="BMML01000006">
    <property type="protein sequence ID" value="GGN07531.1"/>
    <property type="molecule type" value="Genomic_DNA"/>
</dbReference>
<proteinExistence type="predicted"/>
<gene>
    <name evidence="1" type="ORF">GCM10011578_032050</name>
</gene>
<comment type="caution">
    <text evidence="1">The sequence shown here is derived from an EMBL/GenBank/DDBJ whole genome shotgun (WGS) entry which is preliminary data.</text>
</comment>
<protein>
    <submittedName>
        <fullName evidence="1">Uncharacterized protein</fullName>
    </submittedName>
</protein>
<dbReference type="Proteomes" id="UP000653411">
    <property type="component" value="Unassembled WGS sequence"/>
</dbReference>
<reference evidence="1" key="2">
    <citation type="submission" date="2020-09" db="EMBL/GenBank/DDBJ databases">
        <authorList>
            <person name="Sun Q."/>
            <person name="Zhou Y."/>
        </authorList>
    </citation>
    <scope>NUCLEOTIDE SEQUENCE</scope>
    <source>
        <strain evidence="1">CGMCC 4.7110</strain>
    </source>
</reference>